<keyword evidence="4" id="KW-1185">Reference proteome</keyword>
<keyword evidence="1" id="KW-0732">Signal</keyword>
<protein>
    <submittedName>
        <fullName evidence="3">DUF5011 domain-containing protein</fullName>
    </submittedName>
</protein>
<feature type="chain" id="PRO_5045920697" evidence="1">
    <location>
        <begin position="21"/>
        <end position="215"/>
    </location>
</feature>
<evidence type="ECO:0000313" key="4">
    <source>
        <dbReference type="Proteomes" id="UP000774935"/>
    </source>
</evidence>
<gene>
    <name evidence="3" type="ORF">KYK27_02190</name>
</gene>
<dbReference type="Gene3D" id="2.60.40.10">
    <property type="entry name" value="Immunoglobulins"/>
    <property type="match status" value="1"/>
</dbReference>
<proteinExistence type="predicted"/>
<dbReference type="InterPro" id="IPR032179">
    <property type="entry name" value="Cry22Aa_Ig-like"/>
</dbReference>
<dbReference type="InterPro" id="IPR013783">
    <property type="entry name" value="Ig-like_fold"/>
</dbReference>
<reference evidence="3 4" key="1">
    <citation type="submission" date="2021-07" db="EMBL/GenBank/DDBJ databases">
        <authorList>
            <person name="Kim M.K."/>
        </authorList>
    </citation>
    <scope>NUCLEOTIDE SEQUENCE [LARGE SCALE GENOMIC DNA]</scope>
    <source>
        <strain evidence="3 4">HLY7-15</strain>
    </source>
</reference>
<accession>A0ABS6X756</accession>
<evidence type="ECO:0000313" key="3">
    <source>
        <dbReference type="EMBL" id="MBW3363835.1"/>
    </source>
</evidence>
<feature type="domain" description="Pesticidal crystal protein Cry22Aa Ig-like" evidence="2">
    <location>
        <begin position="38"/>
        <end position="105"/>
    </location>
</feature>
<evidence type="ECO:0000259" key="2">
    <source>
        <dbReference type="Pfam" id="PF16403"/>
    </source>
</evidence>
<dbReference type="Proteomes" id="UP000774935">
    <property type="component" value="Unassembled WGS sequence"/>
</dbReference>
<dbReference type="PROSITE" id="PS51257">
    <property type="entry name" value="PROKAR_LIPOPROTEIN"/>
    <property type="match status" value="1"/>
</dbReference>
<comment type="caution">
    <text evidence="3">The sequence shown here is derived from an EMBL/GenBank/DDBJ whole genome shotgun (WGS) entry which is preliminary data.</text>
</comment>
<organism evidence="3 4">
    <name type="scientific">Pontibacter populi</name>
    <dbReference type="NCBI Taxonomy" id="890055"/>
    <lineage>
        <taxon>Bacteria</taxon>
        <taxon>Pseudomonadati</taxon>
        <taxon>Bacteroidota</taxon>
        <taxon>Cytophagia</taxon>
        <taxon>Cytophagales</taxon>
        <taxon>Hymenobacteraceae</taxon>
        <taxon>Pontibacter</taxon>
    </lineage>
</organism>
<evidence type="ECO:0000256" key="1">
    <source>
        <dbReference type="SAM" id="SignalP"/>
    </source>
</evidence>
<dbReference type="EMBL" id="JAHWXQ010000001">
    <property type="protein sequence ID" value="MBW3363835.1"/>
    <property type="molecule type" value="Genomic_DNA"/>
</dbReference>
<dbReference type="RefSeq" id="WP_199108421.1">
    <property type="nucleotide sequence ID" value="NZ_JAHWXQ010000001.1"/>
</dbReference>
<sequence>MKRNKILYFFALFAACLFVSCDKDTEDISTITFYPVFEMEGEQFQTVFVGDTYTDSAVTATEAGEPSEITTVGSVDTSTPGVYTITYSATNKDGFTVSVSRYIGVIDSAVTDVDLSGMYQRTAGALGVSTVIKLGPGHYTTDNVGGVAVPGPSTTIHFFNTEGTTLVAPAQEVAGGGVFSIEDGSYVPVGNSASQYSWVVINPGYGTALRTFERL</sequence>
<dbReference type="Pfam" id="PF16403">
    <property type="entry name" value="Bact_surface_Ig-like"/>
    <property type="match status" value="1"/>
</dbReference>
<feature type="signal peptide" evidence="1">
    <location>
        <begin position="1"/>
        <end position="20"/>
    </location>
</feature>
<name>A0ABS6X756_9BACT</name>